<accession>A0A967DZ80</accession>
<name>A0A967DZ80_9FLAO</name>
<evidence type="ECO:0000313" key="1">
    <source>
        <dbReference type="EMBL" id="NGZ90635.1"/>
    </source>
</evidence>
<comment type="caution">
    <text evidence="1">The sequence shown here is derived from an EMBL/GenBank/DDBJ whole genome shotgun (WGS) entry which is preliminary data.</text>
</comment>
<evidence type="ECO:0000313" key="2">
    <source>
        <dbReference type="Proteomes" id="UP000643701"/>
    </source>
</evidence>
<reference evidence="1" key="1">
    <citation type="submission" date="2020-03" db="EMBL/GenBank/DDBJ databases">
        <title>Psychroflexus Maritimus sp. nov., isolate from marine sediment.</title>
        <authorList>
            <person name="Zhong Y.-L."/>
        </authorList>
    </citation>
    <scope>NUCLEOTIDE SEQUENCE</scope>
    <source>
        <strain evidence="1">C1</strain>
    </source>
</reference>
<dbReference type="EMBL" id="JAANAS010000083">
    <property type="protein sequence ID" value="NGZ90635.1"/>
    <property type="molecule type" value="Genomic_DNA"/>
</dbReference>
<gene>
    <name evidence="1" type="ORF">G7034_10265</name>
</gene>
<sequence>MKRFLFNVSLVVILASCSSRTNFIESSNFASVVEVQPPDVDSLVIGQDYEFIVTYNLETTCDNFEEFLIEEDERDLYIGTVVKTVAESGCEIINTQVTSDEVFLFTAEDNGFDRYEFFFLQNPQAEGESAYIKFEFPLVSE</sequence>
<dbReference type="RefSeq" id="WP_166400870.1">
    <property type="nucleotide sequence ID" value="NZ_JAANAS010000083.1"/>
</dbReference>
<dbReference type="AlphaFoldDB" id="A0A967DZ80"/>
<protein>
    <submittedName>
        <fullName evidence="1">Uncharacterized protein</fullName>
    </submittedName>
</protein>
<keyword evidence="2" id="KW-1185">Reference proteome</keyword>
<dbReference type="Proteomes" id="UP000643701">
    <property type="component" value="Unassembled WGS sequence"/>
</dbReference>
<organism evidence="1 2">
    <name type="scientific">Psychroflexus maritimus</name>
    <dbReference type="NCBI Taxonomy" id="2714865"/>
    <lineage>
        <taxon>Bacteria</taxon>
        <taxon>Pseudomonadati</taxon>
        <taxon>Bacteroidota</taxon>
        <taxon>Flavobacteriia</taxon>
        <taxon>Flavobacteriales</taxon>
        <taxon>Flavobacteriaceae</taxon>
        <taxon>Psychroflexus</taxon>
    </lineage>
</organism>
<dbReference type="PROSITE" id="PS51257">
    <property type="entry name" value="PROKAR_LIPOPROTEIN"/>
    <property type="match status" value="1"/>
</dbReference>
<proteinExistence type="predicted"/>